<protein>
    <submittedName>
        <fullName evidence="1">Uncharacterized protein</fullName>
    </submittedName>
</protein>
<dbReference type="EMBL" id="CM040983">
    <property type="protein sequence ID" value="MCJ8735564.1"/>
    <property type="molecule type" value="Genomic_DNA"/>
</dbReference>
<organism evidence="1 2">
    <name type="scientific">Pangasius djambal</name>
    <dbReference type="NCBI Taxonomy" id="1691987"/>
    <lineage>
        <taxon>Eukaryota</taxon>
        <taxon>Metazoa</taxon>
        <taxon>Chordata</taxon>
        <taxon>Craniata</taxon>
        <taxon>Vertebrata</taxon>
        <taxon>Euteleostomi</taxon>
        <taxon>Actinopterygii</taxon>
        <taxon>Neopterygii</taxon>
        <taxon>Teleostei</taxon>
        <taxon>Ostariophysi</taxon>
        <taxon>Siluriformes</taxon>
        <taxon>Pangasiidae</taxon>
        <taxon>Pangasius</taxon>
    </lineage>
</organism>
<evidence type="ECO:0000313" key="1">
    <source>
        <dbReference type="EMBL" id="MCJ8735564.1"/>
    </source>
</evidence>
<proteinExistence type="predicted"/>
<keyword evidence="2" id="KW-1185">Reference proteome</keyword>
<sequence length="131" mass="15127">MILETLSRANFALRSRVPVRRVHHSSELPPPQPVPLLAQTLQRYLLALEPLLPPDELQHTRKTVQRFGSAGGLGERLQRGLEKRGKHTNNWISDWWVQWAYLESRQPLAVHSSPAISLPRRDFSDWRGQLL</sequence>
<name>A0ACC5YIN0_9TELE</name>
<comment type="caution">
    <text evidence="1">The sequence shown here is derived from an EMBL/GenBank/DDBJ whole genome shotgun (WGS) entry which is preliminary data.</text>
</comment>
<gene>
    <name evidence="1" type="ORF">PDJAM_G00248690</name>
</gene>
<accession>A0ACC5YIN0</accession>
<reference evidence="1" key="1">
    <citation type="submission" date="2020-02" db="EMBL/GenBank/DDBJ databases">
        <title>Genome sequencing of the panga catfish, Pangasius djambal.</title>
        <authorList>
            <person name="Wen M."/>
            <person name="Zahm M."/>
            <person name="Roques C."/>
            <person name="Cabau C."/>
            <person name="Klopp C."/>
            <person name="Donnadieu C."/>
            <person name="Jouanno E."/>
            <person name="Avarre J.-C."/>
            <person name="Campet M."/>
            <person name="Ha T."/>
            <person name="Dugue R."/>
            <person name="Lampietro C."/>
            <person name="Louis A."/>
            <person name="Herpin A."/>
            <person name="Echchiki A."/>
            <person name="Berthelot C."/>
            <person name="Parey E."/>
            <person name="Roest-Crollius H."/>
            <person name="Braasch I."/>
            <person name="Postlethwait J.H."/>
            <person name="Bobe J."/>
            <person name="Montfort J."/>
            <person name="Bouchez O."/>
            <person name="Begum T."/>
            <person name="Schartl M."/>
            <person name="Gustiano R."/>
            <person name="Guiguen Y."/>
        </authorList>
    </citation>
    <scope>NUCLEOTIDE SEQUENCE</scope>
    <source>
        <strain evidence="1">Pdj_M5554</strain>
    </source>
</reference>
<evidence type="ECO:0000313" key="2">
    <source>
        <dbReference type="Proteomes" id="UP000830395"/>
    </source>
</evidence>
<dbReference type="Proteomes" id="UP000830395">
    <property type="component" value="Chromosome 9"/>
</dbReference>